<keyword evidence="1" id="KW-0732">Signal</keyword>
<feature type="signal peptide" evidence="1">
    <location>
        <begin position="1"/>
        <end position="30"/>
    </location>
</feature>
<dbReference type="Proteomes" id="UP000295479">
    <property type="component" value="Unassembled WGS sequence"/>
</dbReference>
<feature type="chain" id="PRO_5020232692" description="Tetratricopeptide repeat protein" evidence="1">
    <location>
        <begin position="31"/>
        <end position="109"/>
    </location>
</feature>
<evidence type="ECO:0000313" key="3">
    <source>
        <dbReference type="Proteomes" id="UP000295479"/>
    </source>
</evidence>
<dbReference type="EMBL" id="SMFK01000004">
    <property type="protein sequence ID" value="TDD97371.1"/>
    <property type="molecule type" value="Genomic_DNA"/>
</dbReference>
<organism evidence="2 3">
    <name type="scientific">Flavobacterium cellulosilyticum</name>
    <dbReference type="NCBI Taxonomy" id="2541731"/>
    <lineage>
        <taxon>Bacteria</taxon>
        <taxon>Pseudomonadati</taxon>
        <taxon>Bacteroidota</taxon>
        <taxon>Flavobacteriia</taxon>
        <taxon>Flavobacteriales</taxon>
        <taxon>Flavobacteriaceae</taxon>
        <taxon>Flavobacterium</taxon>
    </lineage>
</organism>
<accession>A0A4R5CBN7</accession>
<dbReference type="RefSeq" id="WP_132004305.1">
    <property type="nucleotide sequence ID" value="NZ_SMFK01000004.1"/>
</dbReference>
<sequence length="109" mass="13031">MKNKHDILHMKASRLIILNFSLLSMFTAKSQTVYYDSINKQKYALVEIHKTYERVIAKGYDSVEMFEYLGNYYYANSDFKKSKQYFDLLFKKYKTSQISSRSKELYSTL</sequence>
<evidence type="ECO:0008006" key="4">
    <source>
        <dbReference type="Google" id="ProtNLM"/>
    </source>
</evidence>
<keyword evidence="3" id="KW-1185">Reference proteome</keyword>
<reference evidence="2 3" key="1">
    <citation type="submission" date="2019-03" db="EMBL/GenBank/DDBJ databases">
        <title>Flavobacterium AR-3-4 sp. nov. isolated from arctic soil.</title>
        <authorList>
            <person name="Chaudhary D.K."/>
        </authorList>
    </citation>
    <scope>NUCLEOTIDE SEQUENCE [LARGE SCALE GENOMIC DNA]</scope>
    <source>
        <strain evidence="2 3">AR-3-4</strain>
    </source>
</reference>
<gene>
    <name evidence="2" type="ORF">E0F76_08645</name>
</gene>
<dbReference type="OrthoDB" id="1362357at2"/>
<proteinExistence type="predicted"/>
<evidence type="ECO:0000313" key="2">
    <source>
        <dbReference type="EMBL" id="TDD97371.1"/>
    </source>
</evidence>
<comment type="caution">
    <text evidence="2">The sequence shown here is derived from an EMBL/GenBank/DDBJ whole genome shotgun (WGS) entry which is preliminary data.</text>
</comment>
<protein>
    <recommendedName>
        <fullName evidence="4">Tetratricopeptide repeat protein</fullName>
    </recommendedName>
</protein>
<dbReference type="AlphaFoldDB" id="A0A4R5CBN7"/>
<evidence type="ECO:0000256" key="1">
    <source>
        <dbReference type="SAM" id="SignalP"/>
    </source>
</evidence>
<name>A0A4R5CBN7_9FLAO</name>